<feature type="domain" description="HAT C-terminal dimerisation" evidence="1">
    <location>
        <begin position="85"/>
        <end position="119"/>
    </location>
</feature>
<evidence type="ECO:0000313" key="3">
    <source>
        <dbReference type="Proteomes" id="UP001472677"/>
    </source>
</evidence>
<organism evidence="2 3">
    <name type="scientific">Hibiscus sabdariffa</name>
    <name type="common">roselle</name>
    <dbReference type="NCBI Taxonomy" id="183260"/>
    <lineage>
        <taxon>Eukaryota</taxon>
        <taxon>Viridiplantae</taxon>
        <taxon>Streptophyta</taxon>
        <taxon>Embryophyta</taxon>
        <taxon>Tracheophyta</taxon>
        <taxon>Spermatophyta</taxon>
        <taxon>Magnoliopsida</taxon>
        <taxon>eudicotyledons</taxon>
        <taxon>Gunneridae</taxon>
        <taxon>Pentapetalae</taxon>
        <taxon>rosids</taxon>
        <taxon>malvids</taxon>
        <taxon>Malvales</taxon>
        <taxon>Malvaceae</taxon>
        <taxon>Malvoideae</taxon>
        <taxon>Hibiscus</taxon>
    </lineage>
</organism>
<comment type="caution">
    <text evidence="2">The sequence shown here is derived from an EMBL/GenBank/DDBJ whole genome shotgun (WGS) entry which is preliminary data.</text>
</comment>
<protein>
    <recommendedName>
        <fullName evidence="1">HAT C-terminal dimerisation domain-containing protein</fullName>
    </recommendedName>
</protein>
<sequence length="133" mass="14962">MNITMHYLGFALNPFFYDSKYISVEALDGIARRAPNQDREVVVGVLKAFDRICEDENEKVELRRQLAKFQNKQGMFGTAHARIDATTMGPISLWSTYGSKTPKLAEIAIIVLSQPISSFQQRECGALTLTFTI</sequence>
<evidence type="ECO:0000313" key="2">
    <source>
        <dbReference type="EMBL" id="KAK8533799.1"/>
    </source>
</evidence>
<dbReference type="Proteomes" id="UP001472677">
    <property type="component" value="Unassembled WGS sequence"/>
</dbReference>
<gene>
    <name evidence="2" type="ORF">V6N12_047203</name>
</gene>
<evidence type="ECO:0000259" key="1">
    <source>
        <dbReference type="Pfam" id="PF05699"/>
    </source>
</evidence>
<dbReference type="EMBL" id="JBBPBM010000032">
    <property type="protein sequence ID" value="KAK8533799.1"/>
    <property type="molecule type" value="Genomic_DNA"/>
</dbReference>
<reference evidence="2 3" key="1">
    <citation type="journal article" date="2024" name="G3 (Bethesda)">
        <title>Genome assembly of Hibiscus sabdariffa L. provides insights into metabolisms of medicinal natural products.</title>
        <authorList>
            <person name="Kim T."/>
        </authorList>
    </citation>
    <scope>NUCLEOTIDE SEQUENCE [LARGE SCALE GENOMIC DNA]</scope>
    <source>
        <strain evidence="2">TK-2024</strain>
        <tissue evidence="2">Old leaves</tissue>
    </source>
</reference>
<name>A0ABR2DA70_9ROSI</name>
<dbReference type="Pfam" id="PF05699">
    <property type="entry name" value="Dimer_Tnp_hAT"/>
    <property type="match status" value="1"/>
</dbReference>
<proteinExistence type="predicted"/>
<dbReference type="SUPFAM" id="SSF53098">
    <property type="entry name" value="Ribonuclease H-like"/>
    <property type="match status" value="1"/>
</dbReference>
<dbReference type="InterPro" id="IPR008906">
    <property type="entry name" value="HATC_C_dom"/>
</dbReference>
<accession>A0ABR2DA70</accession>
<dbReference type="InterPro" id="IPR012337">
    <property type="entry name" value="RNaseH-like_sf"/>
</dbReference>
<keyword evidence="3" id="KW-1185">Reference proteome</keyword>